<keyword evidence="3" id="KW-1185">Reference proteome</keyword>
<reference evidence="2" key="1">
    <citation type="journal article" date="2019" name="bioRxiv">
        <title>The Genome of the Zebra Mussel, Dreissena polymorpha: A Resource for Invasive Species Research.</title>
        <authorList>
            <person name="McCartney M.A."/>
            <person name="Auch B."/>
            <person name="Kono T."/>
            <person name="Mallez S."/>
            <person name="Zhang Y."/>
            <person name="Obille A."/>
            <person name="Becker A."/>
            <person name="Abrahante J.E."/>
            <person name="Garbe J."/>
            <person name="Badalamenti J.P."/>
            <person name="Herman A."/>
            <person name="Mangelson H."/>
            <person name="Liachko I."/>
            <person name="Sullivan S."/>
            <person name="Sone E.D."/>
            <person name="Koren S."/>
            <person name="Silverstein K.A.T."/>
            <person name="Beckman K.B."/>
            <person name="Gohl D.M."/>
        </authorList>
    </citation>
    <scope>NUCLEOTIDE SEQUENCE</scope>
    <source>
        <strain evidence="2">Duluth1</strain>
        <tissue evidence="2">Whole animal</tissue>
    </source>
</reference>
<dbReference type="InterPro" id="IPR011042">
    <property type="entry name" value="6-blade_b-propeller_TolB-like"/>
</dbReference>
<evidence type="ECO:0000313" key="2">
    <source>
        <dbReference type="EMBL" id="KAH3792030.1"/>
    </source>
</evidence>
<dbReference type="PANTHER" id="PTHR24104:SF25">
    <property type="entry name" value="PROTEIN LIN-41"/>
    <property type="match status" value="1"/>
</dbReference>
<dbReference type="GO" id="GO:0000209">
    <property type="term" value="P:protein polyubiquitination"/>
    <property type="evidence" value="ECO:0007669"/>
    <property type="project" value="TreeGrafter"/>
</dbReference>
<reference evidence="2" key="2">
    <citation type="submission" date="2020-11" db="EMBL/GenBank/DDBJ databases">
        <authorList>
            <person name="McCartney M.A."/>
            <person name="Auch B."/>
            <person name="Kono T."/>
            <person name="Mallez S."/>
            <person name="Becker A."/>
            <person name="Gohl D.M."/>
            <person name="Silverstein K.A.T."/>
            <person name="Koren S."/>
            <person name="Bechman K.B."/>
            <person name="Herman A."/>
            <person name="Abrahante J.E."/>
            <person name="Garbe J."/>
        </authorList>
    </citation>
    <scope>NUCLEOTIDE SEQUENCE</scope>
    <source>
        <strain evidence="2">Duluth1</strain>
        <tissue evidence="2">Whole animal</tissue>
    </source>
</reference>
<dbReference type="PANTHER" id="PTHR24104">
    <property type="entry name" value="E3 UBIQUITIN-PROTEIN LIGASE NHLRC1-RELATED"/>
    <property type="match status" value="1"/>
</dbReference>
<dbReference type="Gene3D" id="2.120.10.30">
    <property type="entry name" value="TolB, C-terminal domain"/>
    <property type="match status" value="1"/>
</dbReference>
<protein>
    <recommendedName>
        <fullName evidence="4">B box-type domain-containing protein</fullName>
    </recommendedName>
</protein>
<accession>A0A9D4F8R4</accession>
<dbReference type="GO" id="GO:0008270">
    <property type="term" value="F:zinc ion binding"/>
    <property type="evidence" value="ECO:0007669"/>
    <property type="project" value="UniProtKB-KW"/>
</dbReference>
<dbReference type="EMBL" id="JAIWYP010000007">
    <property type="protein sequence ID" value="KAH3792030.1"/>
    <property type="molecule type" value="Genomic_DNA"/>
</dbReference>
<dbReference type="GO" id="GO:0043161">
    <property type="term" value="P:proteasome-mediated ubiquitin-dependent protein catabolic process"/>
    <property type="evidence" value="ECO:0007669"/>
    <property type="project" value="TreeGrafter"/>
</dbReference>
<dbReference type="GO" id="GO:0061630">
    <property type="term" value="F:ubiquitin protein ligase activity"/>
    <property type="evidence" value="ECO:0007669"/>
    <property type="project" value="TreeGrafter"/>
</dbReference>
<dbReference type="Proteomes" id="UP000828390">
    <property type="component" value="Unassembled WGS sequence"/>
</dbReference>
<keyword evidence="1" id="KW-0175">Coiled coil</keyword>
<name>A0A9D4F8R4_DREPO</name>
<feature type="coiled-coil region" evidence="1">
    <location>
        <begin position="71"/>
        <end position="98"/>
    </location>
</feature>
<evidence type="ECO:0000313" key="3">
    <source>
        <dbReference type="Proteomes" id="UP000828390"/>
    </source>
</evidence>
<organism evidence="2 3">
    <name type="scientific">Dreissena polymorpha</name>
    <name type="common">Zebra mussel</name>
    <name type="synonym">Mytilus polymorpha</name>
    <dbReference type="NCBI Taxonomy" id="45954"/>
    <lineage>
        <taxon>Eukaryota</taxon>
        <taxon>Metazoa</taxon>
        <taxon>Spiralia</taxon>
        <taxon>Lophotrochozoa</taxon>
        <taxon>Mollusca</taxon>
        <taxon>Bivalvia</taxon>
        <taxon>Autobranchia</taxon>
        <taxon>Heteroconchia</taxon>
        <taxon>Euheterodonta</taxon>
        <taxon>Imparidentia</taxon>
        <taxon>Neoheterodontei</taxon>
        <taxon>Myida</taxon>
        <taxon>Dreissenoidea</taxon>
        <taxon>Dreissenidae</taxon>
        <taxon>Dreissena</taxon>
    </lineage>
</organism>
<dbReference type="InterPro" id="IPR050952">
    <property type="entry name" value="TRIM-NHL_E3_ligases"/>
</dbReference>
<gene>
    <name evidence="2" type="ORF">DPMN_145519</name>
</gene>
<evidence type="ECO:0008006" key="4">
    <source>
        <dbReference type="Google" id="ProtNLM"/>
    </source>
</evidence>
<dbReference type="AlphaFoldDB" id="A0A9D4F8R4"/>
<dbReference type="SUPFAM" id="SSF63825">
    <property type="entry name" value="YWTD domain"/>
    <property type="match status" value="1"/>
</dbReference>
<comment type="caution">
    <text evidence="2">The sequence shown here is derived from an EMBL/GenBank/DDBJ whole genome shotgun (WGS) entry which is preliminary data.</text>
</comment>
<evidence type="ECO:0000256" key="1">
    <source>
        <dbReference type="SAM" id="Coils"/>
    </source>
</evidence>
<sequence>MFCQDHSQLCCSDCVLLNHRQCTNLALISKSVEKLSVDMQQLSSKILAILAEVTKLTKTQEASIQSIEGSYIEKVQEIRELREKLNAALDKLEITTLKELDEIRTILLTSLKKDVDNCGRLKDELQQLGEAVQGLHDKNKKEMEFIASIKCQDKIQESESYLKENPVKVKSFIIFKANISIEQYLSQQTSLGRIIDSMVSLSLAMNPDQVLNVKRKTQYNVNISEDKGRICKIMGICSLPGGPVIVADGKNNRVKMLNQHYDVSSHCDVSGSPWDICQITSSEVAVTVDKAVQFISVINQKLKIGSKVQLPHAALGIAFHQGALYVTSGIAIYHYTLTGSLVKKLYEEASGYNTVWKCAVSPATDRIYVTNKDKNKLITLATDGTLISTFTDSELLGPQGLHVTPAGQVIVCGFSCHAVIQVDREGRKKLATLKSAKDCFWYPASVCYNMNTHQIIVGLDSDNKIIVMDLQ</sequence>
<proteinExistence type="predicted"/>